<dbReference type="PROSITE" id="PS00523">
    <property type="entry name" value="SULFATASE_1"/>
    <property type="match status" value="1"/>
</dbReference>
<keyword evidence="2" id="KW-0378">Hydrolase</keyword>
<evidence type="ECO:0000259" key="3">
    <source>
        <dbReference type="Pfam" id="PF00884"/>
    </source>
</evidence>
<gene>
    <name evidence="4" type="ORF">RCZ15_13380</name>
    <name evidence="5" type="ORF">RCZ16_09640</name>
</gene>
<evidence type="ECO:0000313" key="6">
    <source>
        <dbReference type="Proteomes" id="UP001207736"/>
    </source>
</evidence>
<dbReference type="Proteomes" id="UP001207736">
    <property type="component" value="Unassembled WGS sequence"/>
</dbReference>
<evidence type="ECO:0000256" key="2">
    <source>
        <dbReference type="ARBA" id="ARBA00022801"/>
    </source>
</evidence>
<dbReference type="CDD" id="cd16143">
    <property type="entry name" value="ARS_like"/>
    <property type="match status" value="1"/>
</dbReference>
<dbReference type="InterPro" id="IPR052701">
    <property type="entry name" value="GAG_Ulvan_Degrading_Sulfatases"/>
</dbReference>
<accession>A0AAV5AY63</accession>
<dbReference type="Gene3D" id="3.30.1120.10">
    <property type="match status" value="1"/>
</dbReference>
<dbReference type="EMBL" id="BQKA01000025">
    <property type="protein sequence ID" value="GJM50365.1"/>
    <property type="molecule type" value="Genomic_DNA"/>
</dbReference>
<name>A0AAV5AY63_9FLAO</name>
<dbReference type="Gene3D" id="3.40.720.10">
    <property type="entry name" value="Alkaline Phosphatase, subunit A"/>
    <property type="match status" value="1"/>
</dbReference>
<comment type="caution">
    <text evidence="4">The sequence shown here is derived from an EMBL/GenBank/DDBJ whole genome shotgun (WGS) entry which is preliminary data.</text>
</comment>
<reference evidence="4 7" key="1">
    <citation type="submission" date="2021-11" db="EMBL/GenBank/DDBJ databases">
        <title>Draft genome sequence of Capnocytophaga sp. strain KC07075 isolated from cat oral cavity.</title>
        <authorList>
            <person name="Suzuki M."/>
            <person name="Imaoka K."/>
            <person name="Kimura M."/>
            <person name="Morikawa S."/>
            <person name="Maeda K."/>
        </authorList>
    </citation>
    <scope>NUCLEOTIDE SEQUENCE</scope>
    <source>
        <strain evidence="4">KC07075</strain>
        <strain evidence="5 7">KC07079</strain>
    </source>
</reference>
<dbReference type="Pfam" id="PF00884">
    <property type="entry name" value="Sulfatase"/>
    <property type="match status" value="1"/>
</dbReference>
<comment type="similarity">
    <text evidence="1">Belongs to the sulfatase family.</text>
</comment>
<protein>
    <submittedName>
        <fullName evidence="4">Arylsulfatase</fullName>
    </submittedName>
</protein>
<dbReference type="AlphaFoldDB" id="A0AAV5AY63"/>
<dbReference type="PANTHER" id="PTHR43751">
    <property type="entry name" value="SULFATASE"/>
    <property type="match status" value="1"/>
</dbReference>
<dbReference type="PANTHER" id="PTHR43751:SF6">
    <property type="entry name" value="N-ACETYLGALACTOSAMINE-6-O-SULFATASE"/>
    <property type="match status" value="1"/>
</dbReference>
<dbReference type="GO" id="GO:0016787">
    <property type="term" value="F:hydrolase activity"/>
    <property type="evidence" value="ECO:0007669"/>
    <property type="project" value="UniProtKB-KW"/>
</dbReference>
<keyword evidence="7" id="KW-1185">Reference proteome</keyword>
<evidence type="ECO:0000313" key="4">
    <source>
        <dbReference type="EMBL" id="GJM50365.1"/>
    </source>
</evidence>
<dbReference type="SUPFAM" id="SSF53649">
    <property type="entry name" value="Alkaline phosphatase-like"/>
    <property type="match status" value="1"/>
</dbReference>
<dbReference type="InterPro" id="IPR000917">
    <property type="entry name" value="Sulfatase_N"/>
</dbReference>
<feature type="domain" description="Sulfatase N-terminal" evidence="3">
    <location>
        <begin position="3"/>
        <end position="369"/>
    </location>
</feature>
<organism evidence="4 6">
    <name type="scientific">Capnocytophaga catalasegens</name>
    <dbReference type="NCBI Taxonomy" id="1004260"/>
    <lineage>
        <taxon>Bacteria</taxon>
        <taxon>Pseudomonadati</taxon>
        <taxon>Bacteroidota</taxon>
        <taxon>Flavobacteriia</taxon>
        <taxon>Flavobacteriales</taxon>
        <taxon>Flavobacteriaceae</taxon>
        <taxon>Capnocytophaga</taxon>
    </lineage>
</organism>
<dbReference type="PROSITE" id="PS00149">
    <property type="entry name" value="SULFATASE_2"/>
    <property type="match status" value="1"/>
</dbReference>
<dbReference type="InterPro" id="IPR017850">
    <property type="entry name" value="Alkaline_phosphatase_core_sf"/>
</dbReference>
<proteinExistence type="inferred from homology"/>
<dbReference type="Proteomes" id="UP001208692">
    <property type="component" value="Unassembled WGS sequence"/>
</dbReference>
<evidence type="ECO:0000313" key="5">
    <source>
        <dbReference type="EMBL" id="GJM52647.1"/>
    </source>
</evidence>
<dbReference type="InterPro" id="IPR024607">
    <property type="entry name" value="Sulfatase_CS"/>
</dbReference>
<dbReference type="EMBL" id="BQKB01000017">
    <property type="protein sequence ID" value="GJM52647.1"/>
    <property type="molecule type" value="Genomic_DNA"/>
</dbReference>
<sequence length="480" mass="53168">MSPNVILIYTDDLGYGDISSYGGAVSTPHIDRLADYGVRHTNAYAAASTCTPSRYTLLTGEYAWRKKGRGVVDGDAVALIPAGKQTVASLFKKAGYATAAVGKWHLGLGDENGIDWNTTIFNAPEDIGFDESFIMPATSDRVPCVYVQNRKVLNLDANDPISVNYNHKIGNFPTGKENPNLLKMNYSHGHDMTIVNGISRIGYQSGGASALWKDEDIADDFVRESKKFIIKNRQNPFFLYLATNNIHVPRMPHPRFQGKSAQGLRGDAILELDEIVGNIVQTLDSLKITENTIIIFSSDNGAVLDDGYADEAVEKAGNHNPFGGFRGGKYSVYEAGTRVPMIVSWKGKIKKQTSVALVSQVDFIGSISEFLRIPFDEKQALDSESQWNAWMGNDSKGRKVVVQEAIRHVLSIIQEDFKYIEPTESTMKTAWQTGIETGFSLEPQLYNLKEDIGETKNIATDNPEILKDLQKELENIRLKK</sequence>
<evidence type="ECO:0000313" key="7">
    <source>
        <dbReference type="Proteomes" id="UP001208692"/>
    </source>
</evidence>
<evidence type="ECO:0000256" key="1">
    <source>
        <dbReference type="ARBA" id="ARBA00008779"/>
    </source>
</evidence>